<dbReference type="Pfam" id="PF06662">
    <property type="entry name" value="C5-epim_C"/>
    <property type="match status" value="1"/>
</dbReference>
<accession>A0A0E3SLV0</accession>
<dbReference type="AlphaFoldDB" id="A0A0E3SLV0"/>
<dbReference type="InterPro" id="IPR010598">
    <property type="entry name" value="C5-epim_C"/>
</dbReference>
<keyword evidence="3" id="KW-1185">Reference proteome</keyword>
<protein>
    <submittedName>
        <fullName evidence="2">D-glucuronyl C5-epimerase</fullName>
        <ecNumber evidence="2">5.1.3.-</ecNumber>
    </submittedName>
</protein>
<dbReference type="OrthoDB" id="387402at2157"/>
<dbReference type="RefSeq" id="WP_048107188.1">
    <property type="nucleotide sequence ID" value="NZ_CP009517.1"/>
</dbReference>
<evidence type="ECO:0000313" key="2">
    <source>
        <dbReference type="EMBL" id="AKB81748.1"/>
    </source>
</evidence>
<dbReference type="EMBL" id="CP009517">
    <property type="protein sequence ID" value="AKB81748.1"/>
    <property type="molecule type" value="Genomic_DNA"/>
</dbReference>
<dbReference type="Proteomes" id="UP000033066">
    <property type="component" value="Chromosome"/>
</dbReference>
<reference evidence="2" key="1">
    <citation type="submission" date="2014-07" db="EMBL/GenBank/DDBJ databases">
        <title>Methanogenic archaea and the global carbon cycle.</title>
        <authorList>
            <person name="Henriksen J.R."/>
            <person name="Luke J."/>
            <person name="Reinhart S."/>
            <person name="Benedict M.N."/>
            <person name="Youngblut N.D."/>
            <person name="Metcalf M.E."/>
            <person name="Whitaker R.J."/>
            <person name="Metcalf W.W."/>
        </authorList>
    </citation>
    <scope>NUCLEOTIDE SEQUENCE [LARGE SCALE GENOMIC DNA]</scope>
    <source>
        <strain evidence="2">3</strain>
    </source>
</reference>
<proteinExistence type="predicted"/>
<dbReference type="GeneID" id="24788685"/>
<feature type="domain" description="D-glucuronyl C5-epimerase C-terminal" evidence="1">
    <location>
        <begin position="133"/>
        <end position="295"/>
    </location>
</feature>
<dbReference type="PATRIC" id="fig|1434107.4.peg.1542"/>
<gene>
    <name evidence="2" type="ORF">MSBR3_1170</name>
</gene>
<organism evidence="2 3">
    <name type="scientific">Methanosarcina barkeri 3</name>
    <dbReference type="NCBI Taxonomy" id="1434107"/>
    <lineage>
        <taxon>Archaea</taxon>
        <taxon>Methanobacteriati</taxon>
        <taxon>Methanobacteriota</taxon>
        <taxon>Stenosarchaea group</taxon>
        <taxon>Methanomicrobia</taxon>
        <taxon>Methanosarcinales</taxon>
        <taxon>Methanosarcinaceae</taxon>
        <taxon>Methanosarcina</taxon>
    </lineage>
</organism>
<keyword evidence="2" id="KW-0413">Isomerase</keyword>
<dbReference type="GO" id="GO:0016853">
    <property type="term" value="F:isomerase activity"/>
    <property type="evidence" value="ECO:0007669"/>
    <property type="project" value="UniProtKB-KW"/>
</dbReference>
<dbReference type="EC" id="5.1.3.-" evidence="2"/>
<dbReference type="KEGG" id="mbak:MSBR3_1170"/>
<name>A0A0E3SLV0_METBA</name>
<dbReference type="STRING" id="1434107.MSBR3_1170"/>
<sequence length="337" mass="39158">MTKISWSKVIFIMLTFPFLFFGITVPMAYTYSEEVDYNIRSNHTYPTIDGYFYYPFINYSETQKNRDFNENGVIVFDYGGSLGVQCNPVTLSQYILAIAPYASTNSDVYESMIVNLDFLLSNTKTTAGGNLIYSYDFDLPINNESAPWCSSMAQGQAASALLWGYRISNDTRYLEGAKKSIFALIEENSSVPFIKHKNGGIWFKEYPHYRYEVLDGSLATNAGIYDLYKSLNESDPDRYILEQILSDSISCFKNSSHEFDSTLFGHYFDNKREIPNPKYYSGNLAWLEYLSTYDKELETIRNGYMMEKCGTTTKMLIWYWNKVNNVYYRIGEFYYQR</sequence>
<evidence type="ECO:0000259" key="1">
    <source>
        <dbReference type="Pfam" id="PF06662"/>
    </source>
</evidence>
<dbReference type="HOGENOM" id="CLU_822857_0_0_2"/>
<evidence type="ECO:0000313" key="3">
    <source>
        <dbReference type="Proteomes" id="UP000033066"/>
    </source>
</evidence>